<name>A0ABD6DG94_9EURY</name>
<reference evidence="3 4" key="1">
    <citation type="journal article" date="2019" name="Int. J. Syst. Evol. Microbiol.">
        <title>The Global Catalogue of Microorganisms (GCM) 10K type strain sequencing project: providing services to taxonomists for standard genome sequencing and annotation.</title>
        <authorList>
            <consortium name="The Broad Institute Genomics Platform"/>
            <consortium name="The Broad Institute Genome Sequencing Center for Infectious Disease"/>
            <person name="Wu L."/>
            <person name="Ma J."/>
        </authorList>
    </citation>
    <scope>NUCLEOTIDE SEQUENCE [LARGE SCALE GENOMIC DNA]</scope>
    <source>
        <strain evidence="3 4">CGMCC 1.10390</strain>
    </source>
</reference>
<evidence type="ECO:0000313" key="3">
    <source>
        <dbReference type="EMBL" id="MFD1644168.1"/>
    </source>
</evidence>
<dbReference type="InterPro" id="IPR055995">
    <property type="entry name" value="DUF7573"/>
</dbReference>
<feature type="region of interest" description="Disordered" evidence="1">
    <location>
        <begin position="1"/>
        <end position="64"/>
    </location>
</feature>
<dbReference type="AlphaFoldDB" id="A0ABD6DG94"/>
<keyword evidence="4" id="KW-1185">Reference proteome</keyword>
<feature type="domain" description="DUF7573" evidence="2">
    <location>
        <begin position="50"/>
        <end position="87"/>
    </location>
</feature>
<dbReference type="Pfam" id="PF24458">
    <property type="entry name" value="DUF7573"/>
    <property type="match status" value="1"/>
</dbReference>
<gene>
    <name evidence="3" type="ORF">ACFSBL_00565</name>
</gene>
<accession>A0ABD6DG94</accession>
<sequence>MTRDASLTEFGVGGDDEEQADGTTDSETGGGEATAGSGTVDDRDAPDPVRPTSRWSAEPRPCAGCGTRIQRAWTDDGRLLCADCKEW</sequence>
<proteinExistence type="predicted"/>
<evidence type="ECO:0000259" key="2">
    <source>
        <dbReference type="Pfam" id="PF24458"/>
    </source>
</evidence>
<evidence type="ECO:0000256" key="1">
    <source>
        <dbReference type="SAM" id="MobiDB-lite"/>
    </source>
</evidence>
<evidence type="ECO:0000313" key="4">
    <source>
        <dbReference type="Proteomes" id="UP001597034"/>
    </source>
</evidence>
<dbReference type="RefSeq" id="WP_256399449.1">
    <property type="nucleotide sequence ID" value="NZ_JANHJR010000002.1"/>
</dbReference>
<comment type="caution">
    <text evidence="3">The sequence shown here is derived from an EMBL/GenBank/DDBJ whole genome shotgun (WGS) entry which is preliminary data.</text>
</comment>
<dbReference type="Proteomes" id="UP001597034">
    <property type="component" value="Unassembled WGS sequence"/>
</dbReference>
<organism evidence="3 4">
    <name type="scientific">Haloarchaeobius litoreus</name>
    <dbReference type="NCBI Taxonomy" id="755306"/>
    <lineage>
        <taxon>Archaea</taxon>
        <taxon>Methanobacteriati</taxon>
        <taxon>Methanobacteriota</taxon>
        <taxon>Stenosarchaea group</taxon>
        <taxon>Halobacteria</taxon>
        <taxon>Halobacteriales</taxon>
        <taxon>Halorubellaceae</taxon>
        <taxon>Haloarchaeobius</taxon>
    </lineage>
</organism>
<dbReference type="EMBL" id="JBHUDO010000001">
    <property type="protein sequence ID" value="MFD1644168.1"/>
    <property type="molecule type" value="Genomic_DNA"/>
</dbReference>
<protein>
    <recommendedName>
        <fullName evidence="2">DUF7573 domain-containing protein</fullName>
    </recommendedName>
</protein>